<accession>A0A8A1M4N0</accession>
<protein>
    <submittedName>
        <fullName evidence="1">Uncharacterized protein</fullName>
    </submittedName>
</protein>
<name>A0A8A1M4N0_AJECA</name>
<gene>
    <name evidence="1" type="ORF">I7I51_05375</name>
</gene>
<evidence type="ECO:0000313" key="2">
    <source>
        <dbReference type="Proteomes" id="UP000663671"/>
    </source>
</evidence>
<dbReference type="VEuPathDB" id="FungiDB:I7I51_05375"/>
<feature type="non-terminal residue" evidence="1">
    <location>
        <position position="149"/>
    </location>
</feature>
<dbReference type="AlphaFoldDB" id="A0A8A1M4N0"/>
<dbReference type="EMBL" id="CP069110">
    <property type="protein sequence ID" value="QSS60575.1"/>
    <property type="molecule type" value="Genomic_DNA"/>
</dbReference>
<proteinExistence type="predicted"/>
<dbReference type="Proteomes" id="UP000663671">
    <property type="component" value="Chromosome 4"/>
</dbReference>
<organism evidence="1 2">
    <name type="scientific">Ajellomyces capsulatus</name>
    <name type="common">Darling's disease fungus</name>
    <name type="synonym">Histoplasma capsulatum</name>
    <dbReference type="NCBI Taxonomy" id="5037"/>
    <lineage>
        <taxon>Eukaryota</taxon>
        <taxon>Fungi</taxon>
        <taxon>Dikarya</taxon>
        <taxon>Ascomycota</taxon>
        <taxon>Pezizomycotina</taxon>
        <taxon>Eurotiomycetes</taxon>
        <taxon>Eurotiomycetidae</taxon>
        <taxon>Onygenales</taxon>
        <taxon>Ajellomycetaceae</taxon>
        <taxon>Histoplasma</taxon>
    </lineage>
</organism>
<evidence type="ECO:0000313" key="1">
    <source>
        <dbReference type="EMBL" id="QSS60575.1"/>
    </source>
</evidence>
<sequence>PKLIKTTHGIKSYKYYREQDRYQTFRGSCSKPPCWIRLCVKKAEWKTVGFVRIWSRIERPRTTSAGNNFSAPVPAQLTHICPHGNLPHTHDPQSRKGKAVARTSSNALVSRVNEKAIAIGSTLLDGKGQRYLDKIRGLFIKSGQDSIVK</sequence>
<reference evidence="1" key="1">
    <citation type="submission" date="2021-01" db="EMBL/GenBank/DDBJ databases">
        <title>Chromosome-level genome assembly of a human fungal pathogen reveals clustering of transcriptionally co-regulated genes.</title>
        <authorList>
            <person name="Voorhies M."/>
            <person name="Cohen S."/>
            <person name="Shea T.P."/>
            <person name="Petrus S."/>
            <person name="Munoz J.F."/>
            <person name="Poplawski S."/>
            <person name="Goldman W.E."/>
            <person name="Michael T."/>
            <person name="Cuomo C.A."/>
            <person name="Sil A."/>
            <person name="Beyhan S."/>
        </authorList>
    </citation>
    <scope>NUCLEOTIDE SEQUENCE</scope>
    <source>
        <strain evidence="1">WU24</strain>
    </source>
</reference>